<keyword evidence="4" id="KW-1185">Reference proteome</keyword>
<accession>J3NT78</accession>
<reference evidence="2" key="3">
    <citation type="submission" date="2010-09" db="EMBL/GenBank/DDBJ databases">
        <title>Annotation of Gaeumannomyces graminis var. tritici R3-111a-1.</title>
        <authorList>
            <consortium name="The Broad Institute Genome Sequencing Platform"/>
            <person name="Ma L.-J."/>
            <person name="Dead R."/>
            <person name="Young S.K."/>
            <person name="Zeng Q."/>
            <person name="Gargeya S."/>
            <person name="Fitzgerald M."/>
            <person name="Haas B."/>
            <person name="Abouelleil A."/>
            <person name="Alvarado L."/>
            <person name="Arachchi H.M."/>
            <person name="Berlin A."/>
            <person name="Brown A."/>
            <person name="Chapman S.B."/>
            <person name="Chen Z."/>
            <person name="Dunbar C."/>
            <person name="Freedman E."/>
            <person name="Gearin G."/>
            <person name="Gellesch M."/>
            <person name="Goldberg J."/>
            <person name="Griggs A."/>
            <person name="Gujja S."/>
            <person name="Heiman D."/>
            <person name="Howarth C."/>
            <person name="Larson L."/>
            <person name="Lui A."/>
            <person name="MacDonald P.J.P."/>
            <person name="Mehta T."/>
            <person name="Montmayeur A."/>
            <person name="Murphy C."/>
            <person name="Neiman D."/>
            <person name="Pearson M."/>
            <person name="Priest M."/>
            <person name="Roberts A."/>
            <person name="Saif S."/>
            <person name="Shea T."/>
            <person name="Shenoy N."/>
            <person name="Sisk P."/>
            <person name="Stolte C."/>
            <person name="Sykes S."/>
            <person name="Yandava C."/>
            <person name="Wortman J."/>
            <person name="Nusbaum C."/>
            <person name="Birren B."/>
        </authorList>
    </citation>
    <scope>NUCLEOTIDE SEQUENCE</scope>
    <source>
        <strain evidence="2">R3-111a-1</strain>
    </source>
</reference>
<dbReference type="Proteomes" id="UP000006039">
    <property type="component" value="Unassembled WGS sequence"/>
</dbReference>
<reference evidence="4" key="1">
    <citation type="submission" date="2010-07" db="EMBL/GenBank/DDBJ databases">
        <title>The genome sequence of Gaeumannomyces graminis var. tritici strain R3-111a-1.</title>
        <authorList>
            <consortium name="The Broad Institute Genome Sequencing Platform"/>
            <person name="Ma L.-J."/>
            <person name="Dead R."/>
            <person name="Young S."/>
            <person name="Zeng Q."/>
            <person name="Koehrsen M."/>
            <person name="Alvarado L."/>
            <person name="Berlin A."/>
            <person name="Chapman S.B."/>
            <person name="Chen Z."/>
            <person name="Freedman E."/>
            <person name="Gellesch M."/>
            <person name="Goldberg J."/>
            <person name="Griggs A."/>
            <person name="Gujja S."/>
            <person name="Heilman E.R."/>
            <person name="Heiman D."/>
            <person name="Hepburn T."/>
            <person name="Howarth C."/>
            <person name="Jen D."/>
            <person name="Larson L."/>
            <person name="Mehta T."/>
            <person name="Neiman D."/>
            <person name="Pearson M."/>
            <person name="Roberts A."/>
            <person name="Saif S."/>
            <person name="Shea T."/>
            <person name="Shenoy N."/>
            <person name="Sisk P."/>
            <person name="Stolte C."/>
            <person name="Sykes S."/>
            <person name="Walk T."/>
            <person name="White J."/>
            <person name="Yandava C."/>
            <person name="Haas B."/>
            <person name="Nusbaum C."/>
            <person name="Birren B."/>
        </authorList>
    </citation>
    <scope>NUCLEOTIDE SEQUENCE [LARGE SCALE GENOMIC DNA]</scope>
    <source>
        <strain evidence="4">R3-111a-1</strain>
    </source>
</reference>
<keyword evidence="1" id="KW-1133">Transmembrane helix</keyword>
<dbReference type="RefSeq" id="XP_009220538.1">
    <property type="nucleotide sequence ID" value="XM_009222274.1"/>
</dbReference>
<reference evidence="2" key="2">
    <citation type="submission" date="2010-07" db="EMBL/GenBank/DDBJ databases">
        <authorList>
            <consortium name="The Broad Institute Genome Sequencing Platform"/>
            <consortium name="Broad Institute Genome Sequencing Center for Infectious Disease"/>
            <person name="Ma L.-J."/>
            <person name="Dead R."/>
            <person name="Young S."/>
            <person name="Zeng Q."/>
            <person name="Koehrsen M."/>
            <person name="Alvarado L."/>
            <person name="Berlin A."/>
            <person name="Chapman S.B."/>
            <person name="Chen Z."/>
            <person name="Freedman E."/>
            <person name="Gellesch M."/>
            <person name="Goldberg J."/>
            <person name="Griggs A."/>
            <person name="Gujja S."/>
            <person name="Heilman E.R."/>
            <person name="Heiman D."/>
            <person name="Hepburn T."/>
            <person name="Howarth C."/>
            <person name="Jen D."/>
            <person name="Larson L."/>
            <person name="Mehta T."/>
            <person name="Neiman D."/>
            <person name="Pearson M."/>
            <person name="Roberts A."/>
            <person name="Saif S."/>
            <person name="Shea T."/>
            <person name="Shenoy N."/>
            <person name="Sisk P."/>
            <person name="Stolte C."/>
            <person name="Sykes S."/>
            <person name="Walk T."/>
            <person name="White J."/>
            <person name="Yandava C."/>
            <person name="Haas B."/>
            <person name="Nusbaum C."/>
            <person name="Birren B."/>
        </authorList>
    </citation>
    <scope>NUCLEOTIDE SEQUENCE</scope>
    <source>
        <strain evidence="2">R3-111a-1</strain>
    </source>
</reference>
<gene>
    <name evidence="3" type="primary">20344935</name>
    <name evidence="2" type="ORF">GGTG_04477</name>
</gene>
<dbReference type="EMBL" id="GL385396">
    <property type="protein sequence ID" value="EJT79393.1"/>
    <property type="molecule type" value="Genomic_DNA"/>
</dbReference>
<evidence type="ECO:0000313" key="2">
    <source>
        <dbReference type="EMBL" id="EJT79393.1"/>
    </source>
</evidence>
<organism evidence="2">
    <name type="scientific">Gaeumannomyces tritici (strain R3-111a-1)</name>
    <name type="common">Wheat and barley take-all root rot fungus</name>
    <name type="synonym">Gaeumannomyces graminis var. tritici</name>
    <dbReference type="NCBI Taxonomy" id="644352"/>
    <lineage>
        <taxon>Eukaryota</taxon>
        <taxon>Fungi</taxon>
        <taxon>Dikarya</taxon>
        <taxon>Ascomycota</taxon>
        <taxon>Pezizomycotina</taxon>
        <taxon>Sordariomycetes</taxon>
        <taxon>Sordariomycetidae</taxon>
        <taxon>Magnaporthales</taxon>
        <taxon>Magnaporthaceae</taxon>
        <taxon>Gaeumannomyces</taxon>
    </lineage>
</organism>
<evidence type="ECO:0000256" key="1">
    <source>
        <dbReference type="SAM" id="Phobius"/>
    </source>
</evidence>
<dbReference type="GeneID" id="20344935"/>
<reference evidence="3" key="5">
    <citation type="submission" date="2018-04" db="UniProtKB">
        <authorList>
            <consortium name="EnsemblFungi"/>
        </authorList>
    </citation>
    <scope>IDENTIFICATION</scope>
    <source>
        <strain evidence="3">R3-111a-1</strain>
    </source>
</reference>
<dbReference type="AlphaFoldDB" id="J3NT78"/>
<reference evidence="3" key="4">
    <citation type="journal article" date="2015" name="G3 (Bethesda)">
        <title>Genome sequences of three phytopathogenic species of the Magnaporthaceae family of fungi.</title>
        <authorList>
            <person name="Okagaki L.H."/>
            <person name="Nunes C.C."/>
            <person name="Sailsbery J."/>
            <person name="Clay B."/>
            <person name="Brown D."/>
            <person name="John T."/>
            <person name="Oh Y."/>
            <person name="Young N."/>
            <person name="Fitzgerald M."/>
            <person name="Haas B.J."/>
            <person name="Zeng Q."/>
            <person name="Young S."/>
            <person name="Adiconis X."/>
            <person name="Fan L."/>
            <person name="Levin J.Z."/>
            <person name="Mitchell T.K."/>
            <person name="Okubara P.A."/>
            <person name="Farman M.L."/>
            <person name="Kohn L.M."/>
            <person name="Birren B."/>
            <person name="Ma L.-J."/>
            <person name="Dean R.A."/>
        </authorList>
    </citation>
    <scope>NUCLEOTIDE SEQUENCE</scope>
    <source>
        <strain evidence="3">R3-111a-1</strain>
    </source>
</reference>
<feature type="transmembrane region" description="Helical" evidence="1">
    <location>
        <begin position="6"/>
        <end position="23"/>
    </location>
</feature>
<dbReference type="HOGENOM" id="CLU_1686688_0_0_1"/>
<name>J3NT78_GAET3</name>
<proteinExistence type="predicted"/>
<keyword evidence="1" id="KW-0812">Transmembrane</keyword>
<evidence type="ECO:0000313" key="3">
    <source>
        <dbReference type="EnsemblFungi" id="EJT79393"/>
    </source>
</evidence>
<evidence type="ECO:0000313" key="4">
    <source>
        <dbReference type="Proteomes" id="UP000006039"/>
    </source>
</evidence>
<keyword evidence="1" id="KW-0472">Membrane</keyword>
<protein>
    <submittedName>
        <fullName evidence="2 3">Uncharacterized protein</fullName>
    </submittedName>
</protein>
<sequence>MVESAGSYLNLYTVFTVTSFFAFENKFVIANIFLKLSKICGAPLVFYSGSLTAFSNVLDVALSVIINGTKLQMPFSNLLDPFRLIGAKANGYRVTGRMRGYLIIMLFYDIKRKVVRKVLVLRGLKAVLICKAFSSKNYFLGFVIRITYGSITRFKL</sequence>
<dbReference type="EnsemblFungi" id="EJT79393">
    <property type="protein sequence ID" value="EJT79393"/>
    <property type="gene ID" value="GGTG_04477"/>
</dbReference>
<feature type="transmembrane region" description="Helical" evidence="1">
    <location>
        <begin position="44"/>
        <end position="66"/>
    </location>
</feature>
<dbReference type="VEuPathDB" id="FungiDB:GGTG_04477"/>